<dbReference type="GO" id="GO:0004419">
    <property type="term" value="F:hydroxymethylglutaryl-CoA lyase activity"/>
    <property type="evidence" value="ECO:0007669"/>
    <property type="project" value="UniProtKB-EC"/>
</dbReference>
<keyword evidence="9" id="KW-1185">Reference proteome</keyword>
<dbReference type="PANTHER" id="PTHR42738:SF7">
    <property type="entry name" value="HYDROXYMETHYLGLUTARYL-COA LYASE"/>
    <property type="match status" value="1"/>
</dbReference>
<dbReference type="SUPFAM" id="SSF51569">
    <property type="entry name" value="Aldolase"/>
    <property type="match status" value="1"/>
</dbReference>
<comment type="catalytic activity">
    <reaction evidence="6">
        <text>(3S)-3-hydroxy-3-methylglutaryl-CoA = acetoacetate + acetyl-CoA</text>
        <dbReference type="Rhea" id="RHEA:24404"/>
        <dbReference type="ChEBI" id="CHEBI:13705"/>
        <dbReference type="ChEBI" id="CHEBI:43074"/>
        <dbReference type="ChEBI" id="CHEBI:57288"/>
        <dbReference type="EC" id="4.1.3.4"/>
    </reaction>
</comment>
<comment type="similarity">
    <text evidence="2">Belongs to the HMG-CoA lyase family.</text>
</comment>
<dbReference type="UniPathway" id="UPA00896">
    <property type="reaction ID" value="UER00863"/>
</dbReference>
<name>B4NZY2_DROYA</name>
<dbReference type="OrthoDB" id="1905920at2759"/>
<dbReference type="EC" id="4.1.3.4" evidence="3"/>
<dbReference type="GO" id="GO:0046951">
    <property type="term" value="P:ketone body biosynthetic process"/>
    <property type="evidence" value="ECO:0007669"/>
    <property type="project" value="TreeGrafter"/>
</dbReference>
<dbReference type="NCBIfam" id="NF004283">
    <property type="entry name" value="PRK05692.1"/>
    <property type="match status" value="1"/>
</dbReference>
<dbReference type="PANTHER" id="PTHR42738">
    <property type="entry name" value="HYDROXYMETHYLGLUTARYL-COA LYASE"/>
    <property type="match status" value="1"/>
</dbReference>
<evidence type="ECO:0000256" key="3">
    <source>
        <dbReference type="ARBA" id="ARBA00012910"/>
    </source>
</evidence>
<keyword evidence="4" id="KW-0479">Metal-binding</keyword>
<dbReference type="InterPro" id="IPR013785">
    <property type="entry name" value="Aldolase_TIM"/>
</dbReference>
<reference evidence="8 9" key="2">
    <citation type="journal article" date="2007" name="PLoS Biol.">
        <title>Principles of genome evolution in the Drosophila melanogaster species group.</title>
        <authorList>
            <person name="Ranz J.M."/>
            <person name="Maurin D."/>
            <person name="Chan Y.S."/>
            <person name="von Grotthuss M."/>
            <person name="Hillier L.W."/>
            <person name="Roote J."/>
            <person name="Ashburner M."/>
            <person name="Bergman C.M."/>
        </authorList>
    </citation>
    <scope>NUCLEOTIDE SEQUENCE [LARGE SCALE GENOMIC DNA]</scope>
    <source>
        <strain evidence="9">Tai18E2 / Tucson 14021-0261.01</strain>
    </source>
</reference>
<sequence length="323" mass="34255">MRIAPIRSILALTTKRTAVTSAANQVRIVEVGPRDGLQNEPKLLPAATKIELINQLSETGLRTIEATSFVSAKWVPQMGDNAEVLRGIRKVPGISYPVLTPNLKGFESALEAGAEEVAVFGAASDAFSLKNVNCTAAEAIERFKPVLKAAQKNGVRVRGYVSTVVGCPYEGAVAPSAVVKVVDALYQMGCYEISLGDTIGVGTPGTMRRMLDEVTKVVPAKDLAVHCHDTYGQALSNILVSLDYGIRVVDTSVSGLGGCPYAKGASGNAATEDVVYLLHGMGLDTGVNLDKLIQVGRYICSELGRPSESKVNRAWKGPQARVQ</sequence>
<dbReference type="Pfam" id="PF00682">
    <property type="entry name" value="HMGL-like"/>
    <property type="match status" value="1"/>
</dbReference>
<protein>
    <recommendedName>
        <fullName evidence="3">hydroxymethylglutaryl-CoA lyase</fullName>
        <ecNumber evidence="3">4.1.3.4</ecNumber>
    </recommendedName>
</protein>
<dbReference type="Gene3D" id="3.20.20.70">
    <property type="entry name" value="Aldolase class I"/>
    <property type="match status" value="1"/>
</dbReference>
<comment type="pathway">
    <text evidence="1">Metabolic intermediate metabolism; (S)-3-hydroxy-3-methylglutaryl-CoA degradation; acetoacetate from (S)-3-hydroxy-3-methylglutaryl-CoA: step 1/1.</text>
</comment>
<dbReference type="EMBL" id="CM000157">
    <property type="protein sequence ID" value="EDW87809.1"/>
    <property type="molecule type" value="Genomic_DNA"/>
</dbReference>
<evidence type="ECO:0000256" key="4">
    <source>
        <dbReference type="ARBA" id="ARBA00022723"/>
    </source>
</evidence>
<feature type="domain" description="Pyruvate carboxyltransferase" evidence="7">
    <location>
        <begin position="26"/>
        <end position="293"/>
    </location>
</feature>
<dbReference type="Proteomes" id="UP000002282">
    <property type="component" value="Chromosome 2L"/>
</dbReference>
<dbReference type="PhylomeDB" id="B4NZY2"/>
<gene>
    <name evidence="8" type="primary">Dyak\GE14242</name>
    <name evidence="8" type="synonym">dyak_GLEANR_1438</name>
    <name evidence="8" type="synonym">GE14242</name>
    <name evidence="8" type="ORF">Dyak_GE14242</name>
</gene>
<dbReference type="InterPro" id="IPR000891">
    <property type="entry name" value="PYR_CT"/>
</dbReference>
<evidence type="ECO:0000313" key="9">
    <source>
        <dbReference type="Proteomes" id="UP000002282"/>
    </source>
</evidence>
<evidence type="ECO:0000259" key="7">
    <source>
        <dbReference type="PROSITE" id="PS50991"/>
    </source>
</evidence>
<organism evidence="8 9">
    <name type="scientific">Drosophila yakuba</name>
    <name type="common">Fruit fly</name>
    <dbReference type="NCBI Taxonomy" id="7245"/>
    <lineage>
        <taxon>Eukaryota</taxon>
        <taxon>Metazoa</taxon>
        <taxon>Ecdysozoa</taxon>
        <taxon>Arthropoda</taxon>
        <taxon>Hexapoda</taxon>
        <taxon>Insecta</taxon>
        <taxon>Pterygota</taxon>
        <taxon>Neoptera</taxon>
        <taxon>Endopterygota</taxon>
        <taxon>Diptera</taxon>
        <taxon>Brachycera</taxon>
        <taxon>Muscomorpha</taxon>
        <taxon>Ephydroidea</taxon>
        <taxon>Drosophilidae</taxon>
        <taxon>Drosophila</taxon>
        <taxon>Sophophora</taxon>
    </lineage>
</organism>
<dbReference type="KEGG" id="dya:Dyak_GE14242"/>
<dbReference type="PROSITE" id="PS50991">
    <property type="entry name" value="PYR_CT"/>
    <property type="match status" value="1"/>
</dbReference>
<dbReference type="GO" id="GO:0046872">
    <property type="term" value="F:metal ion binding"/>
    <property type="evidence" value="ECO:0007669"/>
    <property type="project" value="UniProtKB-KW"/>
</dbReference>
<dbReference type="GO" id="GO:0006552">
    <property type="term" value="P:L-leucine catabolic process"/>
    <property type="evidence" value="ECO:0007669"/>
    <property type="project" value="TreeGrafter"/>
</dbReference>
<dbReference type="InterPro" id="IPR043594">
    <property type="entry name" value="HMGL"/>
</dbReference>
<reference evidence="8 9" key="1">
    <citation type="journal article" date="2007" name="Nature">
        <title>Evolution of genes and genomes on the Drosophila phylogeny.</title>
        <authorList>
            <consortium name="Drosophila 12 Genomes Consortium"/>
            <person name="Clark A.G."/>
            <person name="Eisen M.B."/>
            <person name="Smith D.R."/>
            <person name="Bergman C.M."/>
            <person name="Oliver B."/>
            <person name="Markow T.A."/>
            <person name="Kaufman T.C."/>
            <person name="Kellis M."/>
            <person name="Gelbart W."/>
            <person name="Iyer V.N."/>
            <person name="Pollard D.A."/>
            <person name="Sackton T.B."/>
            <person name="Larracuente A.M."/>
            <person name="Singh N.D."/>
            <person name="Abad J.P."/>
            <person name="Abt D.N."/>
            <person name="Adryan B."/>
            <person name="Aguade M."/>
            <person name="Akashi H."/>
            <person name="Anderson W.W."/>
            <person name="Aquadro C.F."/>
            <person name="Ardell D.H."/>
            <person name="Arguello R."/>
            <person name="Artieri C.G."/>
            <person name="Barbash D.A."/>
            <person name="Barker D."/>
            <person name="Barsanti P."/>
            <person name="Batterham P."/>
            <person name="Batzoglou S."/>
            <person name="Begun D."/>
            <person name="Bhutkar A."/>
            <person name="Blanco E."/>
            <person name="Bosak S.A."/>
            <person name="Bradley R.K."/>
            <person name="Brand A.D."/>
            <person name="Brent M.R."/>
            <person name="Brooks A.N."/>
            <person name="Brown R.H."/>
            <person name="Butlin R.K."/>
            <person name="Caggese C."/>
            <person name="Calvi B.R."/>
            <person name="Bernardo de Carvalho A."/>
            <person name="Caspi A."/>
            <person name="Castrezana S."/>
            <person name="Celniker S.E."/>
            <person name="Chang J.L."/>
            <person name="Chapple C."/>
            <person name="Chatterji S."/>
            <person name="Chinwalla A."/>
            <person name="Civetta A."/>
            <person name="Clifton S.W."/>
            <person name="Comeron J.M."/>
            <person name="Costello J.C."/>
            <person name="Coyne J.A."/>
            <person name="Daub J."/>
            <person name="David R.G."/>
            <person name="Delcher A.L."/>
            <person name="Delehaunty K."/>
            <person name="Do C.B."/>
            <person name="Ebling H."/>
            <person name="Edwards K."/>
            <person name="Eickbush T."/>
            <person name="Evans J.D."/>
            <person name="Filipski A."/>
            <person name="Findeiss S."/>
            <person name="Freyhult E."/>
            <person name="Fulton L."/>
            <person name="Fulton R."/>
            <person name="Garcia A.C."/>
            <person name="Gardiner A."/>
            <person name="Garfield D.A."/>
            <person name="Garvin B.E."/>
            <person name="Gibson G."/>
            <person name="Gilbert D."/>
            <person name="Gnerre S."/>
            <person name="Godfrey J."/>
            <person name="Good R."/>
            <person name="Gotea V."/>
            <person name="Gravely B."/>
            <person name="Greenberg A.J."/>
            <person name="Griffiths-Jones S."/>
            <person name="Gross S."/>
            <person name="Guigo R."/>
            <person name="Gustafson E.A."/>
            <person name="Haerty W."/>
            <person name="Hahn M.W."/>
            <person name="Halligan D.L."/>
            <person name="Halpern A.L."/>
            <person name="Halter G.M."/>
            <person name="Han M.V."/>
            <person name="Heger A."/>
            <person name="Hillier L."/>
            <person name="Hinrichs A.S."/>
            <person name="Holmes I."/>
            <person name="Hoskins R.A."/>
            <person name="Hubisz M.J."/>
            <person name="Hultmark D."/>
            <person name="Huntley M.A."/>
            <person name="Jaffe D.B."/>
            <person name="Jagadeeshan S."/>
            <person name="Jeck W.R."/>
            <person name="Johnson J."/>
            <person name="Jones C.D."/>
            <person name="Jordan W.C."/>
            <person name="Karpen G.H."/>
            <person name="Kataoka E."/>
            <person name="Keightley P.D."/>
            <person name="Kheradpour P."/>
            <person name="Kirkness E.F."/>
            <person name="Koerich L.B."/>
            <person name="Kristiansen K."/>
            <person name="Kudrna D."/>
            <person name="Kulathinal R.J."/>
            <person name="Kumar S."/>
            <person name="Kwok R."/>
            <person name="Lander E."/>
            <person name="Langley C.H."/>
            <person name="Lapoint R."/>
            <person name="Lazzaro B.P."/>
            <person name="Lee S.J."/>
            <person name="Levesque L."/>
            <person name="Li R."/>
            <person name="Lin C.F."/>
            <person name="Lin M.F."/>
            <person name="Lindblad-Toh K."/>
            <person name="Llopart A."/>
            <person name="Long M."/>
            <person name="Low L."/>
            <person name="Lozovsky E."/>
            <person name="Lu J."/>
            <person name="Luo M."/>
            <person name="Machado C.A."/>
            <person name="Makalowski W."/>
            <person name="Marzo M."/>
            <person name="Matsuda M."/>
            <person name="Matzkin L."/>
            <person name="McAllister B."/>
            <person name="McBride C.S."/>
            <person name="McKernan B."/>
            <person name="McKernan K."/>
            <person name="Mendez-Lago M."/>
            <person name="Minx P."/>
            <person name="Mollenhauer M.U."/>
            <person name="Montooth K."/>
            <person name="Mount S.M."/>
            <person name="Mu X."/>
            <person name="Myers E."/>
            <person name="Negre B."/>
            <person name="Newfeld S."/>
            <person name="Nielsen R."/>
            <person name="Noor M.A."/>
            <person name="O'Grady P."/>
            <person name="Pachter L."/>
            <person name="Papaceit M."/>
            <person name="Parisi M.J."/>
            <person name="Parisi M."/>
            <person name="Parts L."/>
            <person name="Pedersen J.S."/>
            <person name="Pesole G."/>
            <person name="Phillippy A.M."/>
            <person name="Ponting C.P."/>
            <person name="Pop M."/>
            <person name="Porcelli D."/>
            <person name="Powell J.R."/>
            <person name="Prohaska S."/>
            <person name="Pruitt K."/>
            <person name="Puig M."/>
            <person name="Quesneville H."/>
            <person name="Ram K.R."/>
            <person name="Rand D."/>
            <person name="Rasmussen M.D."/>
            <person name="Reed L.K."/>
            <person name="Reenan R."/>
            <person name="Reily A."/>
            <person name="Remington K.A."/>
            <person name="Rieger T.T."/>
            <person name="Ritchie M.G."/>
            <person name="Robin C."/>
            <person name="Rogers Y.H."/>
            <person name="Rohde C."/>
            <person name="Rozas J."/>
            <person name="Rubenfield M.J."/>
            <person name="Ruiz A."/>
            <person name="Russo S."/>
            <person name="Salzberg S.L."/>
            <person name="Sanchez-Gracia A."/>
            <person name="Saranga D.J."/>
            <person name="Sato H."/>
            <person name="Schaeffer S.W."/>
            <person name="Schatz M.C."/>
            <person name="Schlenke T."/>
            <person name="Schwartz R."/>
            <person name="Segarra C."/>
            <person name="Singh R.S."/>
            <person name="Sirot L."/>
            <person name="Sirota M."/>
            <person name="Sisneros N.B."/>
            <person name="Smith C.D."/>
            <person name="Smith T.F."/>
            <person name="Spieth J."/>
            <person name="Stage D.E."/>
            <person name="Stark A."/>
            <person name="Stephan W."/>
            <person name="Strausberg R.L."/>
            <person name="Strempel S."/>
            <person name="Sturgill D."/>
            <person name="Sutton G."/>
            <person name="Sutton G.G."/>
            <person name="Tao W."/>
            <person name="Teichmann S."/>
            <person name="Tobari Y.N."/>
            <person name="Tomimura Y."/>
            <person name="Tsolas J.M."/>
            <person name="Valente V.L."/>
            <person name="Venter E."/>
            <person name="Venter J.C."/>
            <person name="Vicario S."/>
            <person name="Vieira F.G."/>
            <person name="Vilella A.J."/>
            <person name="Villasante A."/>
            <person name="Walenz B."/>
            <person name="Wang J."/>
            <person name="Wasserman M."/>
            <person name="Watts T."/>
            <person name="Wilson D."/>
            <person name="Wilson R.K."/>
            <person name="Wing R.A."/>
            <person name="Wolfner M.F."/>
            <person name="Wong A."/>
            <person name="Wong G.K."/>
            <person name="Wu C.I."/>
            <person name="Wu G."/>
            <person name="Yamamoto D."/>
            <person name="Yang H.P."/>
            <person name="Yang S.P."/>
            <person name="Yorke J.A."/>
            <person name="Yoshida K."/>
            <person name="Zdobnov E."/>
            <person name="Zhang P."/>
            <person name="Zhang Y."/>
            <person name="Zimin A.V."/>
            <person name="Baldwin J."/>
            <person name="Abdouelleil A."/>
            <person name="Abdulkadir J."/>
            <person name="Abebe A."/>
            <person name="Abera B."/>
            <person name="Abreu J."/>
            <person name="Acer S.C."/>
            <person name="Aftuck L."/>
            <person name="Alexander A."/>
            <person name="An P."/>
            <person name="Anderson E."/>
            <person name="Anderson S."/>
            <person name="Arachi H."/>
            <person name="Azer M."/>
            <person name="Bachantsang P."/>
            <person name="Barry A."/>
            <person name="Bayul T."/>
            <person name="Berlin A."/>
            <person name="Bessette D."/>
            <person name="Bloom T."/>
            <person name="Blye J."/>
            <person name="Boguslavskiy L."/>
            <person name="Bonnet C."/>
            <person name="Boukhgalter B."/>
            <person name="Bourzgui I."/>
            <person name="Brown A."/>
            <person name="Cahill P."/>
            <person name="Channer S."/>
            <person name="Cheshatsang Y."/>
            <person name="Chuda L."/>
            <person name="Citroen M."/>
            <person name="Collymore A."/>
            <person name="Cooke P."/>
            <person name="Costello M."/>
            <person name="D'Aco K."/>
            <person name="Daza R."/>
            <person name="De Haan G."/>
            <person name="DeGray S."/>
            <person name="DeMaso C."/>
            <person name="Dhargay N."/>
            <person name="Dooley K."/>
            <person name="Dooley E."/>
            <person name="Doricent M."/>
            <person name="Dorje P."/>
            <person name="Dorjee K."/>
            <person name="Dupes A."/>
            <person name="Elong R."/>
            <person name="Falk J."/>
            <person name="Farina A."/>
            <person name="Faro S."/>
            <person name="Ferguson D."/>
            <person name="Fisher S."/>
            <person name="Foley C.D."/>
            <person name="Franke A."/>
            <person name="Friedrich D."/>
            <person name="Gadbois L."/>
            <person name="Gearin G."/>
            <person name="Gearin C.R."/>
            <person name="Giannoukos G."/>
            <person name="Goode T."/>
            <person name="Graham J."/>
            <person name="Grandbois E."/>
            <person name="Grewal S."/>
            <person name="Gyaltsen K."/>
            <person name="Hafez N."/>
            <person name="Hagos B."/>
            <person name="Hall J."/>
            <person name="Henson C."/>
            <person name="Hollinger A."/>
            <person name="Honan T."/>
            <person name="Huard M.D."/>
            <person name="Hughes L."/>
            <person name="Hurhula B."/>
            <person name="Husby M.E."/>
            <person name="Kamat A."/>
            <person name="Kanga B."/>
            <person name="Kashin S."/>
            <person name="Khazanovich D."/>
            <person name="Kisner P."/>
            <person name="Lance K."/>
            <person name="Lara M."/>
            <person name="Lee W."/>
            <person name="Lennon N."/>
            <person name="Letendre F."/>
            <person name="LeVine R."/>
            <person name="Lipovsky A."/>
            <person name="Liu X."/>
            <person name="Liu J."/>
            <person name="Liu S."/>
            <person name="Lokyitsang T."/>
            <person name="Lokyitsang Y."/>
            <person name="Lubonja R."/>
            <person name="Lui A."/>
            <person name="MacDonald P."/>
            <person name="Magnisalis V."/>
            <person name="Maru K."/>
            <person name="Matthews C."/>
            <person name="McCusker W."/>
            <person name="McDonough S."/>
            <person name="Mehta T."/>
            <person name="Meldrim J."/>
            <person name="Meneus L."/>
            <person name="Mihai O."/>
            <person name="Mihalev A."/>
            <person name="Mihova T."/>
            <person name="Mittelman R."/>
            <person name="Mlenga V."/>
            <person name="Montmayeur A."/>
            <person name="Mulrain L."/>
            <person name="Navidi A."/>
            <person name="Naylor J."/>
            <person name="Negash T."/>
            <person name="Nguyen T."/>
            <person name="Nguyen N."/>
            <person name="Nicol R."/>
            <person name="Norbu C."/>
            <person name="Norbu N."/>
            <person name="Novod N."/>
            <person name="O'Neill B."/>
            <person name="Osman S."/>
            <person name="Markiewicz E."/>
            <person name="Oyono O.L."/>
            <person name="Patti C."/>
            <person name="Phunkhang P."/>
            <person name="Pierre F."/>
            <person name="Priest M."/>
            <person name="Raghuraman S."/>
            <person name="Rege F."/>
            <person name="Reyes R."/>
            <person name="Rise C."/>
            <person name="Rogov P."/>
            <person name="Ross K."/>
            <person name="Ryan E."/>
            <person name="Settipalli S."/>
            <person name="Shea T."/>
            <person name="Sherpa N."/>
            <person name="Shi L."/>
            <person name="Shih D."/>
            <person name="Sparrow T."/>
            <person name="Spaulding J."/>
            <person name="Stalker J."/>
            <person name="Stange-Thomann N."/>
            <person name="Stavropoulos S."/>
            <person name="Stone C."/>
            <person name="Strader C."/>
            <person name="Tesfaye S."/>
            <person name="Thomson T."/>
            <person name="Thoulutsang Y."/>
            <person name="Thoulutsang D."/>
            <person name="Topham K."/>
            <person name="Topping I."/>
            <person name="Tsamla T."/>
            <person name="Vassiliev H."/>
            <person name="Vo A."/>
            <person name="Wangchuk T."/>
            <person name="Wangdi T."/>
            <person name="Weiand M."/>
            <person name="Wilkinson J."/>
            <person name="Wilson A."/>
            <person name="Yadav S."/>
            <person name="Young G."/>
            <person name="Yu Q."/>
            <person name="Zembek L."/>
            <person name="Zhong D."/>
            <person name="Zimmer A."/>
            <person name="Zwirko Z."/>
            <person name="Jaffe D.B."/>
            <person name="Alvarez P."/>
            <person name="Brockman W."/>
            <person name="Butler J."/>
            <person name="Chin C."/>
            <person name="Gnerre S."/>
            <person name="Grabherr M."/>
            <person name="Kleber M."/>
            <person name="Mauceli E."/>
            <person name="MacCallum I."/>
        </authorList>
    </citation>
    <scope>NUCLEOTIDE SEQUENCE [LARGE SCALE GENOMIC DNA]</scope>
    <source>
        <strain evidence="9">Tai18E2 / Tucson 14021-0261.01</strain>
    </source>
</reference>
<evidence type="ECO:0000313" key="8">
    <source>
        <dbReference type="EMBL" id="EDW87809.1"/>
    </source>
</evidence>
<evidence type="ECO:0000256" key="6">
    <source>
        <dbReference type="ARBA" id="ARBA00049877"/>
    </source>
</evidence>
<evidence type="ECO:0000256" key="5">
    <source>
        <dbReference type="ARBA" id="ARBA00023239"/>
    </source>
</evidence>
<dbReference type="AlphaFoldDB" id="B4NZY2"/>
<dbReference type="FunFam" id="3.20.20.70:FF:000038">
    <property type="entry name" value="Hydroxymethylglutaryl-CoA lyase, mitochondrial"/>
    <property type="match status" value="1"/>
</dbReference>
<dbReference type="OMA" id="VATAWDC"/>
<dbReference type="HOGENOM" id="CLU_022138_3_2_1"/>
<evidence type="ECO:0000256" key="2">
    <source>
        <dbReference type="ARBA" id="ARBA00009405"/>
    </source>
</evidence>
<keyword evidence="5" id="KW-0456">Lyase</keyword>
<evidence type="ECO:0000256" key="1">
    <source>
        <dbReference type="ARBA" id="ARBA00005143"/>
    </source>
</evidence>
<proteinExistence type="inferred from homology"/>
<accession>B4NZY2</accession>
<dbReference type="eggNOG" id="KOG2368">
    <property type="taxonomic scope" value="Eukaryota"/>
</dbReference>
<dbReference type="CDD" id="cd07938">
    <property type="entry name" value="DRE_TIM_HMGL"/>
    <property type="match status" value="1"/>
</dbReference>